<dbReference type="RefSeq" id="WP_327224196.1">
    <property type="nucleotide sequence ID" value="NZ_FWXV01000008.1"/>
</dbReference>
<dbReference type="AlphaFoldDB" id="A0A1Y5XZX6"/>
<dbReference type="Proteomes" id="UP000192674">
    <property type="component" value="Unassembled WGS sequence"/>
</dbReference>
<accession>A0A1Y5XZX6</accession>
<keyword evidence="1" id="KW-0489">Methyltransferase</keyword>
<evidence type="ECO:0000313" key="2">
    <source>
        <dbReference type="Proteomes" id="UP000192674"/>
    </source>
</evidence>
<evidence type="ECO:0000313" key="1">
    <source>
        <dbReference type="EMBL" id="SMD22849.1"/>
    </source>
</evidence>
<dbReference type="GO" id="GO:0008168">
    <property type="term" value="F:methyltransferase activity"/>
    <property type="evidence" value="ECO:0007669"/>
    <property type="project" value="UniProtKB-KW"/>
</dbReference>
<sequence>MVRIKSGYETAGVSGMAGVNELDLAGEVDPTRPSIARVYDAFLGGKDNFEVDREVCRRAIEIDPDAPVAARDLRSWLIRVVRFLVGQAGIDQFLDCGSGLPTAENVHQAAQRLSSDVTVVYVDNDPVVAAHGRALLEENPQTHFVFADLRRPADVLANPVVRKYIDFTRPVALMQCATIHHVLDEEGPAEIMAAYIDALPPDSYVALSHFLDPGEGSEHRDLARQLEMNLRQSVGSGECRTHEEILSFLDGLELVQPGLVPVMDWWPDGPTLKPVAAVQRLVVGAVARKPAPH</sequence>
<proteinExistence type="predicted"/>
<reference evidence="1 2" key="1">
    <citation type="submission" date="2017-04" db="EMBL/GenBank/DDBJ databases">
        <authorList>
            <person name="Afonso C.L."/>
            <person name="Miller P.J."/>
            <person name="Scott M.A."/>
            <person name="Spackman E."/>
            <person name="Goraichik I."/>
            <person name="Dimitrov K.M."/>
            <person name="Suarez D.L."/>
            <person name="Swayne D.E."/>
        </authorList>
    </citation>
    <scope>NUCLEOTIDE SEQUENCE [LARGE SCALE GENOMIC DNA]</scope>
    <source>
        <strain evidence="1 2">DSM 43828</strain>
    </source>
</reference>
<protein>
    <submittedName>
        <fullName evidence="1">S-adenosyl methyltransferase</fullName>
    </submittedName>
</protein>
<name>A0A1Y5XZX6_KIBAR</name>
<dbReference type="Pfam" id="PF04672">
    <property type="entry name" value="Methyltransf_19"/>
    <property type="match status" value="1"/>
</dbReference>
<dbReference type="GO" id="GO:0032259">
    <property type="term" value="P:methylation"/>
    <property type="evidence" value="ECO:0007669"/>
    <property type="project" value="UniProtKB-KW"/>
</dbReference>
<dbReference type="SUPFAM" id="SSF53335">
    <property type="entry name" value="S-adenosyl-L-methionine-dependent methyltransferases"/>
    <property type="match status" value="1"/>
</dbReference>
<keyword evidence="1" id="KW-0808">Transferase</keyword>
<dbReference type="Gene3D" id="3.40.50.150">
    <property type="entry name" value="Vaccinia Virus protein VP39"/>
    <property type="match status" value="1"/>
</dbReference>
<keyword evidence="2" id="KW-1185">Reference proteome</keyword>
<dbReference type="InterPro" id="IPR029063">
    <property type="entry name" value="SAM-dependent_MTases_sf"/>
</dbReference>
<dbReference type="PIRSF" id="PIRSF017393">
    <property type="entry name" value="MTase_SAV2177"/>
    <property type="match status" value="1"/>
</dbReference>
<dbReference type="InterPro" id="IPR006764">
    <property type="entry name" value="SAM_dep_MeTrfase_SAV2177_type"/>
</dbReference>
<dbReference type="EMBL" id="FWXV01000008">
    <property type="protein sequence ID" value="SMD22849.1"/>
    <property type="molecule type" value="Genomic_DNA"/>
</dbReference>
<gene>
    <name evidence="1" type="ORF">SAMN05661093_07651</name>
</gene>
<organism evidence="1 2">
    <name type="scientific">Kibdelosporangium aridum</name>
    <dbReference type="NCBI Taxonomy" id="2030"/>
    <lineage>
        <taxon>Bacteria</taxon>
        <taxon>Bacillati</taxon>
        <taxon>Actinomycetota</taxon>
        <taxon>Actinomycetes</taxon>
        <taxon>Pseudonocardiales</taxon>
        <taxon>Pseudonocardiaceae</taxon>
        <taxon>Kibdelosporangium</taxon>
    </lineage>
</organism>